<dbReference type="PIRSF" id="PIRSF002889">
    <property type="entry name" value="Rod_FlgB"/>
    <property type="match status" value="1"/>
</dbReference>
<dbReference type="PANTHER" id="PTHR30435:SF12">
    <property type="entry name" value="FLAGELLAR BASAL BODY ROD PROTEIN FLGB"/>
    <property type="match status" value="1"/>
</dbReference>
<name>A0A7G6E123_THEFR</name>
<dbReference type="PANTHER" id="PTHR30435">
    <property type="entry name" value="FLAGELLAR PROTEIN"/>
    <property type="match status" value="1"/>
</dbReference>
<dbReference type="InterPro" id="IPR001444">
    <property type="entry name" value="Flag_bb_rod_N"/>
</dbReference>
<sequence length="130" mass="14648">MLKTNTMNLLEKALTGSSLRHSAIGNNIANANTPGYKKIEVSFQHVLENTLEPRQTLKTTSKKHLPMANEELQPFIQENRETTLRNDGNNVDIDMELSALAENNLYFNSLTHLLSSQLALLRQSISEGRR</sequence>
<dbReference type="EMBL" id="CP045798">
    <property type="protein sequence ID" value="QNB45777.1"/>
    <property type="molecule type" value="Genomic_DNA"/>
</dbReference>
<keyword evidence="8" id="KW-0966">Cell projection</keyword>
<dbReference type="RefSeq" id="WP_034419695.1">
    <property type="nucleotide sequence ID" value="NZ_CP045798.1"/>
</dbReference>
<keyword evidence="4 6" id="KW-0975">Bacterial flagellum</keyword>
<evidence type="ECO:0000256" key="1">
    <source>
        <dbReference type="ARBA" id="ARBA00004117"/>
    </source>
</evidence>
<evidence type="ECO:0000259" key="7">
    <source>
        <dbReference type="Pfam" id="PF00460"/>
    </source>
</evidence>
<keyword evidence="9" id="KW-1185">Reference proteome</keyword>
<dbReference type="KEGG" id="tfr:BR63_05285"/>
<dbReference type="InterPro" id="IPR006300">
    <property type="entry name" value="FlgB"/>
</dbReference>
<evidence type="ECO:0000313" key="9">
    <source>
        <dbReference type="Proteomes" id="UP000515847"/>
    </source>
</evidence>
<comment type="function">
    <text evidence="5 6">Structural component of flagellum, the bacterial motility apparatus. Part of the rod structure of flagellar basal body.</text>
</comment>
<dbReference type="GO" id="GO:0030694">
    <property type="term" value="C:bacterial-type flagellum basal body, rod"/>
    <property type="evidence" value="ECO:0007669"/>
    <property type="project" value="InterPro"/>
</dbReference>
<dbReference type="PROSITE" id="PS00588">
    <property type="entry name" value="FLAGELLA_BB_ROD"/>
    <property type="match status" value="1"/>
</dbReference>
<protein>
    <recommendedName>
        <fullName evidence="3 6">Flagellar basal body rod protein FlgB</fullName>
    </recommendedName>
</protein>
<keyword evidence="8" id="KW-0282">Flagellum</keyword>
<comment type="subunit">
    <text evidence="6">The basal body constitutes a major portion of the flagellar organelle and consists of a number of rings mounted on a central rod.</text>
</comment>
<gene>
    <name evidence="8" type="primary">flgB</name>
    <name evidence="8" type="ORF">BR63_05285</name>
</gene>
<evidence type="ECO:0000256" key="2">
    <source>
        <dbReference type="ARBA" id="ARBA00009677"/>
    </source>
</evidence>
<comment type="similarity">
    <text evidence="2 6">Belongs to the flagella basal body rod proteins family.</text>
</comment>
<organism evidence="8 9">
    <name type="scientific">Thermanaerosceptrum fracticalcis</name>
    <dbReference type="NCBI Taxonomy" id="1712410"/>
    <lineage>
        <taxon>Bacteria</taxon>
        <taxon>Bacillati</taxon>
        <taxon>Bacillota</taxon>
        <taxon>Clostridia</taxon>
        <taxon>Eubacteriales</taxon>
        <taxon>Peptococcaceae</taxon>
        <taxon>Thermanaerosceptrum</taxon>
    </lineage>
</organism>
<dbReference type="InterPro" id="IPR019776">
    <property type="entry name" value="Flagellar_basal_body_rod_CS"/>
</dbReference>
<keyword evidence="8" id="KW-0969">Cilium</keyword>
<evidence type="ECO:0000256" key="3">
    <source>
        <dbReference type="ARBA" id="ARBA00014376"/>
    </source>
</evidence>
<evidence type="ECO:0000256" key="4">
    <source>
        <dbReference type="ARBA" id="ARBA00023143"/>
    </source>
</evidence>
<proteinExistence type="inferred from homology"/>
<dbReference type="Pfam" id="PF00460">
    <property type="entry name" value="Flg_bb_rod"/>
    <property type="match status" value="1"/>
</dbReference>
<feature type="domain" description="Flagellar basal body rod protein N-terminal" evidence="7">
    <location>
        <begin position="11"/>
        <end position="37"/>
    </location>
</feature>
<evidence type="ECO:0000256" key="5">
    <source>
        <dbReference type="ARBA" id="ARBA00024934"/>
    </source>
</evidence>
<evidence type="ECO:0000313" key="8">
    <source>
        <dbReference type="EMBL" id="QNB45777.1"/>
    </source>
</evidence>
<comment type="subcellular location">
    <subcellularLocation>
        <location evidence="1 6">Bacterial flagellum basal body</location>
    </subcellularLocation>
</comment>
<dbReference type="GO" id="GO:0071978">
    <property type="term" value="P:bacterial-type flagellum-dependent swarming motility"/>
    <property type="evidence" value="ECO:0007669"/>
    <property type="project" value="TreeGrafter"/>
</dbReference>
<reference evidence="8 9" key="1">
    <citation type="journal article" date="2019" name="Front. Microbiol.">
        <title>Thermoanaerosceptrum fracticalcis gen. nov. sp. nov., a Novel Fumarate-Fermenting Microorganism From a Deep Fractured Carbonate Aquifer of the US Great Basin.</title>
        <authorList>
            <person name="Hamilton-Brehm S.D."/>
            <person name="Stewart L.E."/>
            <person name="Zavarin M."/>
            <person name="Caldwell M."/>
            <person name="Lawson P.A."/>
            <person name="Onstott T.C."/>
            <person name="Grzymski J."/>
            <person name="Neveux I."/>
            <person name="Lollar B.S."/>
            <person name="Russell C.E."/>
            <person name="Moser D.P."/>
        </authorList>
    </citation>
    <scope>NUCLEOTIDE SEQUENCE [LARGE SCALE GENOMIC DNA]</scope>
    <source>
        <strain evidence="8 9">DRI-13</strain>
    </source>
</reference>
<accession>A0A7G6E123</accession>
<dbReference type="NCBIfam" id="TIGR01396">
    <property type="entry name" value="FlgB"/>
    <property type="match status" value="1"/>
</dbReference>
<dbReference type="AlphaFoldDB" id="A0A7G6E123"/>
<dbReference type="Proteomes" id="UP000515847">
    <property type="component" value="Chromosome"/>
</dbReference>
<evidence type="ECO:0000256" key="6">
    <source>
        <dbReference type="PIRNR" id="PIRNR002889"/>
    </source>
</evidence>
<dbReference type="OrthoDB" id="9792068at2"/>